<dbReference type="Proteomes" id="UP000073816">
    <property type="component" value="Chromosome"/>
</dbReference>
<keyword evidence="3" id="KW-1185">Reference proteome</keyword>
<proteinExistence type="predicted"/>
<sequence length="119" mass="13549">MLNIGEIIQTIKSIVETRVGLIKQEIQEEFVGILSRLMLLVIIGSLLLLTFLFLSLSMAFYISQVMQSPYLGFLIVALIYLVVVLILYMSRDSFRVQNKVSGSLKNFIFTIKKPSDQDE</sequence>
<evidence type="ECO:0008006" key="4">
    <source>
        <dbReference type="Google" id="ProtNLM"/>
    </source>
</evidence>
<organism evidence="2 3">
    <name type="scientific">Algoriphagus sanaruensis</name>
    <dbReference type="NCBI Taxonomy" id="1727163"/>
    <lineage>
        <taxon>Bacteria</taxon>
        <taxon>Pseudomonadati</taxon>
        <taxon>Bacteroidota</taxon>
        <taxon>Cytophagia</taxon>
        <taxon>Cytophagales</taxon>
        <taxon>Cyclobacteriaceae</taxon>
        <taxon>Algoriphagus</taxon>
    </lineage>
</organism>
<keyword evidence="1" id="KW-0472">Membrane</keyword>
<feature type="transmembrane region" description="Helical" evidence="1">
    <location>
        <begin position="68"/>
        <end position="89"/>
    </location>
</feature>
<evidence type="ECO:0000313" key="3">
    <source>
        <dbReference type="Proteomes" id="UP000073816"/>
    </source>
</evidence>
<evidence type="ECO:0000256" key="1">
    <source>
        <dbReference type="SAM" id="Phobius"/>
    </source>
</evidence>
<protein>
    <recommendedName>
        <fullName evidence="4">Competence protein</fullName>
    </recommendedName>
</protein>
<name>A0A142EK75_9BACT</name>
<dbReference type="PATRIC" id="fig|1727163.4.peg.808"/>
<dbReference type="InterPro" id="IPR009937">
    <property type="entry name" value="Phage_holin_3_6"/>
</dbReference>
<dbReference type="EMBL" id="CP012836">
    <property type="protein sequence ID" value="AMQ55530.1"/>
    <property type="molecule type" value="Genomic_DNA"/>
</dbReference>
<reference evidence="2 3" key="2">
    <citation type="journal article" date="2016" name="Genome Announc.">
        <title>Complete Genome Sequence of Algoriphagus sp. Strain M8-2, Isolated from a Brackish Lake.</title>
        <authorList>
            <person name="Muraguchi Y."/>
            <person name="Kushimoto K."/>
            <person name="Ohtsubo Y."/>
            <person name="Suzuki T."/>
            <person name="Dohra H."/>
            <person name="Kimbara K."/>
            <person name="Shintani M."/>
        </authorList>
    </citation>
    <scope>NUCLEOTIDE SEQUENCE [LARGE SCALE GENOMIC DNA]</scope>
    <source>
        <strain evidence="2 3">M8-2</strain>
    </source>
</reference>
<dbReference type="RefSeq" id="WP_067543971.1">
    <property type="nucleotide sequence ID" value="NZ_CP012836.1"/>
</dbReference>
<keyword evidence="1" id="KW-0812">Transmembrane</keyword>
<dbReference type="KEGG" id="alm:AO498_03885"/>
<dbReference type="Pfam" id="PF07332">
    <property type="entry name" value="Phage_holin_3_6"/>
    <property type="match status" value="1"/>
</dbReference>
<accession>A0A142EK75</accession>
<dbReference type="OrthoDB" id="826897at2"/>
<feature type="transmembrane region" description="Helical" evidence="1">
    <location>
        <begin position="37"/>
        <end position="62"/>
    </location>
</feature>
<gene>
    <name evidence="2" type="ORF">AO498_03885</name>
</gene>
<keyword evidence="1" id="KW-1133">Transmembrane helix</keyword>
<reference evidence="3" key="1">
    <citation type="submission" date="2015-09" db="EMBL/GenBank/DDBJ databases">
        <title>Complete sequence of Algoriphagus sp. M8-2.</title>
        <authorList>
            <person name="Shintani M."/>
        </authorList>
    </citation>
    <scope>NUCLEOTIDE SEQUENCE [LARGE SCALE GENOMIC DNA]</scope>
    <source>
        <strain evidence="3">M8-2</strain>
    </source>
</reference>
<dbReference type="AlphaFoldDB" id="A0A142EK75"/>
<dbReference type="STRING" id="1727163.AO498_03885"/>
<evidence type="ECO:0000313" key="2">
    <source>
        <dbReference type="EMBL" id="AMQ55530.1"/>
    </source>
</evidence>